<evidence type="ECO:0000256" key="1">
    <source>
        <dbReference type="SAM" id="MobiDB-lite"/>
    </source>
</evidence>
<dbReference type="AlphaFoldDB" id="A0A1G1VQI8"/>
<evidence type="ECO:0000313" key="4">
    <source>
        <dbReference type="Proteomes" id="UP000179233"/>
    </source>
</evidence>
<reference evidence="3 4" key="1">
    <citation type="journal article" date="2016" name="Nat. Commun.">
        <title>Thousands of microbial genomes shed light on interconnected biogeochemical processes in an aquifer system.</title>
        <authorList>
            <person name="Anantharaman K."/>
            <person name="Brown C.T."/>
            <person name="Hug L.A."/>
            <person name="Sharon I."/>
            <person name="Castelle C.J."/>
            <person name="Probst A.J."/>
            <person name="Thomas B.C."/>
            <person name="Singh A."/>
            <person name="Wilkins M.J."/>
            <person name="Karaoz U."/>
            <person name="Brodie E.L."/>
            <person name="Williams K.H."/>
            <person name="Hubbard S.S."/>
            <person name="Banfield J.F."/>
        </authorList>
    </citation>
    <scope>NUCLEOTIDE SEQUENCE [LARGE SCALE GENOMIC DNA]</scope>
</reference>
<keyword evidence="2" id="KW-1133">Transmembrane helix</keyword>
<accession>A0A1G1VQI8</accession>
<organism evidence="3 4">
    <name type="scientific">Candidatus Chisholmbacteria bacterium RIFCSPHIGHO2_01_FULL_52_32</name>
    <dbReference type="NCBI Taxonomy" id="1797591"/>
    <lineage>
        <taxon>Bacteria</taxon>
        <taxon>Candidatus Chisholmiibacteriota</taxon>
    </lineage>
</organism>
<feature type="transmembrane region" description="Helical" evidence="2">
    <location>
        <begin position="40"/>
        <end position="70"/>
    </location>
</feature>
<gene>
    <name evidence="3" type="ORF">A2786_05550</name>
</gene>
<dbReference type="Proteomes" id="UP000179233">
    <property type="component" value="Unassembled WGS sequence"/>
</dbReference>
<keyword evidence="2" id="KW-0472">Membrane</keyword>
<dbReference type="EMBL" id="MHCJ01000007">
    <property type="protein sequence ID" value="OGY17643.1"/>
    <property type="molecule type" value="Genomic_DNA"/>
</dbReference>
<protein>
    <submittedName>
        <fullName evidence="3">Uncharacterized protein</fullName>
    </submittedName>
</protein>
<feature type="region of interest" description="Disordered" evidence="1">
    <location>
        <begin position="74"/>
        <end position="100"/>
    </location>
</feature>
<comment type="caution">
    <text evidence="3">The sequence shown here is derived from an EMBL/GenBank/DDBJ whole genome shotgun (WGS) entry which is preliminary data.</text>
</comment>
<feature type="compositionally biased region" description="Basic and acidic residues" evidence="1">
    <location>
        <begin position="91"/>
        <end position="100"/>
    </location>
</feature>
<name>A0A1G1VQI8_9BACT</name>
<evidence type="ECO:0000256" key="2">
    <source>
        <dbReference type="SAM" id="Phobius"/>
    </source>
</evidence>
<keyword evidence="2" id="KW-0812">Transmembrane</keyword>
<sequence length="100" mass="10816">MARRIGMVVGSAIGLAVGVPVAIVMVASRPHFNIQSPDATIIWFALVFILLTVLPYVCAVFFGEIAEAVVQKVNKRRKPPAPPQAAVATDSRPRPREKQP</sequence>
<proteinExistence type="predicted"/>
<feature type="transmembrane region" description="Helical" evidence="2">
    <location>
        <begin position="7"/>
        <end position="28"/>
    </location>
</feature>
<evidence type="ECO:0000313" key="3">
    <source>
        <dbReference type="EMBL" id="OGY17643.1"/>
    </source>
</evidence>